<keyword evidence="3" id="KW-0067">ATP-binding</keyword>
<dbReference type="GO" id="GO:0016787">
    <property type="term" value="F:hydrolase activity"/>
    <property type="evidence" value="ECO:0007669"/>
    <property type="project" value="InterPro"/>
</dbReference>
<dbReference type="InterPro" id="IPR001650">
    <property type="entry name" value="Helicase_C-like"/>
</dbReference>
<dbReference type="Proteomes" id="UP000281647">
    <property type="component" value="Unassembled WGS sequence"/>
</dbReference>
<dbReference type="Gene3D" id="3.40.50.300">
    <property type="entry name" value="P-loop containing nucleotide triphosphate hydrolases"/>
    <property type="match status" value="2"/>
</dbReference>
<gene>
    <name evidence="3" type="ORF">EET67_24800</name>
</gene>
<dbReference type="GO" id="GO:0005524">
    <property type="term" value="F:ATP binding"/>
    <property type="evidence" value="ECO:0007669"/>
    <property type="project" value="InterPro"/>
</dbReference>
<dbReference type="PROSITE" id="PS51194">
    <property type="entry name" value="HELICASE_CTER"/>
    <property type="match status" value="1"/>
</dbReference>
<keyword evidence="3" id="KW-0378">Hydrolase</keyword>
<feature type="domain" description="Helicase ATP-binding" evidence="1">
    <location>
        <begin position="19"/>
        <end position="168"/>
    </location>
</feature>
<dbReference type="Pfam" id="PF00271">
    <property type="entry name" value="Helicase_C"/>
    <property type="match status" value="1"/>
</dbReference>
<dbReference type="EMBL" id="RKST01000066">
    <property type="protein sequence ID" value="RUM95172.1"/>
    <property type="molecule type" value="Genomic_DNA"/>
</dbReference>
<dbReference type="GO" id="GO:0005829">
    <property type="term" value="C:cytosol"/>
    <property type="evidence" value="ECO:0007669"/>
    <property type="project" value="TreeGrafter"/>
</dbReference>
<dbReference type="InterPro" id="IPR027417">
    <property type="entry name" value="P-loop_NTPase"/>
</dbReference>
<dbReference type="SUPFAM" id="SSF52540">
    <property type="entry name" value="P-loop containing nucleoside triphosphate hydrolases"/>
    <property type="match status" value="1"/>
</dbReference>
<dbReference type="SMART" id="SM00490">
    <property type="entry name" value="HELICc"/>
    <property type="match status" value="1"/>
</dbReference>
<sequence length="526" mass="59116">MKELILRPHQSHVEGQLREQLRAGVSRIVLVAPTAFGKTETAMFLIKLALQKGSRVWFLVDRVTLVKQTSDRFRAYGIPHGTIQGANATNDRYAPEQAVQIISIQTFERRDLGDPADLIFYDECHSQYAETLSRLEKYSKSKIIGMTATPFAPGMAQFWGGIVNGATVNRLLADHFLTPLKIKACVSPDMQGARRKPGGEYADEEAGQRGITIIGDVVQTWIQQTQKFFGGPAKTIVFSPSIKHGEELCRQFAEAGFNFQQISYLDRGDDVRDEKIDEFRKPDSAIHGLVSCAVLTKGFDVPDVMCGISCRPYRKSFSSHIQEMGRVMRTSPGKDFGLWLDHSGNCISFAQDTAWLFEYGVDSLSDAAKRDAEVREPTEKIKQTLFCADCGMQMEAASFVCRSCGWERPKRGEIQIVQGELIDFAHSIQETFQPRKGLRAECVNDPRAIWNAALSYTSSNSSKGPEFAKKWAMGVWFGIYEGARPPRGFFDGKADPSKVQTDQWSLIEREVQRFRKRSKHNQRRAA</sequence>
<evidence type="ECO:0000313" key="3">
    <source>
        <dbReference type="EMBL" id="RUM95172.1"/>
    </source>
</evidence>
<dbReference type="InterPro" id="IPR014001">
    <property type="entry name" value="Helicase_ATP-bd"/>
</dbReference>
<keyword evidence="3" id="KW-0347">Helicase</keyword>
<dbReference type="GO" id="GO:0004386">
    <property type="term" value="F:helicase activity"/>
    <property type="evidence" value="ECO:0007669"/>
    <property type="project" value="UniProtKB-KW"/>
</dbReference>
<dbReference type="SMART" id="SM00487">
    <property type="entry name" value="DEXDc"/>
    <property type="match status" value="1"/>
</dbReference>
<dbReference type="OrthoDB" id="5194627at2"/>
<protein>
    <submittedName>
        <fullName evidence="3">ATP-dependent helicase</fullName>
    </submittedName>
</protein>
<dbReference type="RefSeq" id="WP_128628848.1">
    <property type="nucleotide sequence ID" value="NZ_RKST01000066.1"/>
</dbReference>
<dbReference type="InterPro" id="IPR006935">
    <property type="entry name" value="Helicase/UvrB_N"/>
</dbReference>
<evidence type="ECO:0000313" key="4">
    <source>
        <dbReference type="Proteomes" id="UP000281647"/>
    </source>
</evidence>
<reference evidence="3 4" key="1">
    <citation type="submission" date="2018-11" db="EMBL/GenBank/DDBJ databases">
        <title>Pseudaminobacter arsenicus sp. nov., an arsenic-resistant bacterium isolated from arsenic-rich aquifers.</title>
        <authorList>
            <person name="Mu Y."/>
        </authorList>
    </citation>
    <scope>NUCLEOTIDE SEQUENCE [LARGE SCALE GENOMIC DNA]</scope>
    <source>
        <strain evidence="3 4">CB3</strain>
    </source>
</reference>
<evidence type="ECO:0000259" key="1">
    <source>
        <dbReference type="PROSITE" id="PS51192"/>
    </source>
</evidence>
<dbReference type="Pfam" id="PF04851">
    <property type="entry name" value="ResIII"/>
    <property type="match status" value="1"/>
</dbReference>
<dbReference type="AlphaFoldDB" id="A0A432UZC8"/>
<proteinExistence type="predicted"/>
<keyword evidence="3" id="KW-0547">Nucleotide-binding</keyword>
<feature type="domain" description="Helicase C-terminal" evidence="2">
    <location>
        <begin position="221"/>
        <end position="382"/>
    </location>
</feature>
<dbReference type="PANTHER" id="PTHR47396">
    <property type="entry name" value="TYPE I RESTRICTION ENZYME ECOKI R PROTEIN"/>
    <property type="match status" value="1"/>
</dbReference>
<keyword evidence="4" id="KW-1185">Reference proteome</keyword>
<dbReference type="GO" id="GO:0003677">
    <property type="term" value="F:DNA binding"/>
    <property type="evidence" value="ECO:0007669"/>
    <property type="project" value="InterPro"/>
</dbReference>
<dbReference type="InterPro" id="IPR050742">
    <property type="entry name" value="Helicase_Restrict-Modif_Enz"/>
</dbReference>
<name>A0A432UZC8_9HYPH</name>
<organism evidence="3 4">
    <name type="scientific">Borborobacter arsenicus</name>
    <dbReference type="NCBI Taxonomy" id="1851146"/>
    <lineage>
        <taxon>Bacteria</taxon>
        <taxon>Pseudomonadati</taxon>
        <taxon>Pseudomonadota</taxon>
        <taxon>Alphaproteobacteria</taxon>
        <taxon>Hyphomicrobiales</taxon>
        <taxon>Phyllobacteriaceae</taxon>
        <taxon>Borborobacter</taxon>
    </lineage>
</organism>
<comment type="caution">
    <text evidence="3">The sequence shown here is derived from an EMBL/GenBank/DDBJ whole genome shotgun (WGS) entry which is preliminary data.</text>
</comment>
<evidence type="ECO:0000259" key="2">
    <source>
        <dbReference type="PROSITE" id="PS51194"/>
    </source>
</evidence>
<accession>A0A432UZC8</accession>
<dbReference type="PANTHER" id="PTHR47396:SF1">
    <property type="entry name" value="ATP-DEPENDENT HELICASE IRC3-RELATED"/>
    <property type="match status" value="1"/>
</dbReference>
<dbReference type="PROSITE" id="PS51192">
    <property type="entry name" value="HELICASE_ATP_BIND_1"/>
    <property type="match status" value="1"/>
</dbReference>